<reference evidence="1 2" key="1">
    <citation type="submission" date="2020-08" db="EMBL/GenBank/DDBJ databases">
        <title>Genomic Encyclopedia of Type Strains, Phase IV (KMG-IV): sequencing the most valuable type-strain genomes for metagenomic binning, comparative biology and taxonomic classification.</title>
        <authorList>
            <person name="Goeker M."/>
        </authorList>
    </citation>
    <scope>NUCLEOTIDE SEQUENCE [LARGE SCALE GENOMIC DNA]</scope>
    <source>
        <strain evidence="1 2">DSM 26736</strain>
    </source>
</reference>
<dbReference type="EMBL" id="JACIJF010000012">
    <property type="protein sequence ID" value="MBB5712048.1"/>
    <property type="molecule type" value="Genomic_DNA"/>
</dbReference>
<gene>
    <name evidence="1" type="ORF">FHT02_003304</name>
</gene>
<dbReference type="Proteomes" id="UP000527143">
    <property type="component" value="Unassembled WGS sequence"/>
</dbReference>
<organism evidence="1 2">
    <name type="scientific">Sphingomonas xinjiangensis</name>
    <dbReference type="NCBI Taxonomy" id="643568"/>
    <lineage>
        <taxon>Bacteria</taxon>
        <taxon>Pseudomonadati</taxon>
        <taxon>Pseudomonadota</taxon>
        <taxon>Alphaproteobacteria</taxon>
        <taxon>Sphingomonadales</taxon>
        <taxon>Sphingomonadaceae</taxon>
        <taxon>Sphingomonas</taxon>
    </lineage>
</organism>
<dbReference type="AlphaFoldDB" id="A0A840YL76"/>
<name>A0A840YL76_9SPHN</name>
<keyword evidence="2" id="KW-1185">Reference proteome</keyword>
<evidence type="ECO:0000313" key="1">
    <source>
        <dbReference type="EMBL" id="MBB5712048.1"/>
    </source>
</evidence>
<comment type="caution">
    <text evidence="1">The sequence shown here is derived from an EMBL/GenBank/DDBJ whole genome shotgun (WGS) entry which is preliminary data.</text>
</comment>
<evidence type="ECO:0000313" key="2">
    <source>
        <dbReference type="Proteomes" id="UP000527143"/>
    </source>
</evidence>
<sequence>MIEHSPSPDVDSRAVREYLAVLDDAAFGAATPLLRRNPAPADPAARWTCAHHPPAFHAYSTNYLIDLDHAVIMDVEASIGCGRPTAPRASA</sequence>
<accession>A0A840YL76</accession>
<proteinExistence type="predicted"/>
<protein>
    <submittedName>
        <fullName evidence="1">Uncharacterized protein</fullName>
    </submittedName>
</protein>